<evidence type="ECO:0000313" key="3">
    <source>
        <dbReference type="Proteomes" id="UP000728032"/>
    </source>
</evidence>
<dbReference type="InterPro" id="IPR036865">
    <property type="entry name" value="CRAL-TRIO_dom_sf"/>
</dbReference>
<reference evidence="2" key="1">
    <citation type="submission" date="2020-11" db="EMBL/GenBank/DDBJ databases">
        <authorList>
            <person name="Tran Van P."/>
        </authorList>
    </citation>
    <scope>NUCLEOTIDE SEQUENCE</scope>
</reference>
<accession>A0A7R9LTX7</accession>
<feature type="non-terminal residue" evidence="2">
    <location>
        <position position="178"/>
    </location>
</feature>
<dbReference type="EMBL" id="OC917712">
    <property type="protein sequence ID" value="CAD7647805.1"/>
    <property type="molecule type" value="Genomic_DNA"/>
</dbReference>
<feature type="domain" description="CRAL-TRIO" evidence="1">
    <location>
        <begin position="91"/>
        <end position="176"/>
    </location>
</feature>
<dbReference type="OrthoDB" id="75724at2759"/>
<dbReference type="Gene3D" id="3.40.525.10">
    <property type="entry name" value="CRAL-TRIO lipid binding domain"/>
    <property type="match status" value="1"/>
</dbReference>
<protein>
    <recommendedName>
        <fullName evidence="1">CRAL-TRIO domain-containing protein</fullName>
    </recommendedName>
</protein>
<dbReference type="EMBL" id="CAJPVJ010002887">
    <property type="protein sequence ID" value="CAG2166919.1"/>
    <property type="molecule type" value="Genomic_DNA"/>
</dbReference>
<organism evidence="2">
    <name type="scientific">Oppiella nova</name>
    <dbReference type="NCBI Taxonomy" id="334625"/>
    <lineage>
        <taxon>Eukaryota</taxon>
        <taxon>Metazoa</taxon>
        <taxon>Ecdysozoa</taxon>
        <taxon>Arthropoda</taxon>
        <taxon>Chelicerata</taxon>
        <taxon>Arachnida</taxon>
        <taxon>Acari</taxon>
        <taxon>Acariformes</taxon>
        <taxon>Sarcoptiformes</taxon>
        <taxon>Oribatida</taxon>
        <taxon>Brachypylina</taxon>
        <taxon>Oppioidea</taxon>
        <taxon>Oppiidae</taxon>
        <taxon>Oppiella</taxon>
    </lineage>
</organism>
<dbReference type="Pfam" id="PF00650">
    <property type="entry name" value="CRAL_TRIO"/>
    <property type="match status" value="1"/>
</dbReference>
<dbReference type="GO" id="GO:0012505">
    <property type="term" value="C:endomembrane system"/>
    <property type="evidence" value="ECO:0007669"/>
    <property type="project" value="TreeGrafter"/>
</dbReference>
<evidence type="ECO:0000313" key="2">
    <source>
        <dbReference type="EMBL" id="CAD7647805.1"/>
    </source>
</evidence>
<name>A0A7R9LTX7_9ACAR</name>
<proteinExistence type="predicted"/>
<dbReference type="SUPFAM" id="SSF46938">
    <property type="entry name" value="CRAL/TRIO N-terminal domain"/>
    <property type="match status" value="1"/>
</dbReference>
<dbReference type="InterPro" id="IPR036273">
    <property type="entry name" value="CRAL/TRIO_N_dom_sf"/>
</dbReference>
<dbReference type="InterPro" id="IPR001251">
    <property type="entry name" value="CRAL-TRIO_dom"/>
</dbReference>
<dbReference type="InterPro" id="IPR053012">
    <property type="entry name" value="ER-organelle_contact"/>
</dbReference>
<keyword evidence="3" id="KW-1185">Reference proteome</keyword>
<sequence length="178" mass="20676">MPSESKLDFRELIPDVRQAICAKHEADPQLYDEVDVERVRTDDWSSLRYIKWNRGEVDKCIAQLDACLQWRRQFGVNVRTEADLPHEFIKAGAIFPYGHDSEGRQLIYMRIKVYKKVPQLVEYLRQFLVGVINRVDQESSATGYALVFDLTGVGFSNADMDFLQFLINVLKSYFPYGL</sequence>
<dbReference type="PANTHER" id="PTHR46384:SF1">
    <property type="entry name" value="MOTILE SPERM DOMAIN-CONTAINING PROTEIN 2"/>
    <property type="match status" value="1"/>
</dbReference>
<evidence type="ECO:0000259" key="1">
    <source>
        <dbReference type="Pfam" id="PF00650"/>
    </source>
</evidence>
<gene>
    <name evidence="2" type="ORF">ONB1V03_LOCUS6434</name>
</gene>
<dbReference type="SUPFAM" id="SSF52087">
    <property type="entry name" value="CRAL/TRIO domain"/>
    <property type="match status" value="1"/>
</dbReference>
<dbReference type="GO" id="GO:0140284">
    <property type="term" value="C:endoplasmic reticulum-endosome membrane contact site"/>
    <property type="evidence" value="ECO:0007669"/>
    <property type="project" value="TreeGrafter"/>
</dbReference>
<dbReference type="PANTHER" id="PTHR46384">
    <property type="entry name" value="MOTILE SPERM DOMAIN-CONTAINING PROTEIN 2"/>
    <property type="match status" value="1"/>
</dbReference>
<dbReference type="AlphaFoldDB" id="A0A7R9LTX7"/>
<dbReference type="Proteomes" id="UP000728032">
    <property type="component" value="Unassembled WGS sequence"/>
</dbReference>